<evidence type="ECO:0000313" key="1">
    <source>
        <dbReference type="EMBL" id="GAH48431.1"/>
    </source>
</evidence>
<protein>
    <submittedName>
        <fullName evidence="1">Uncharacterized protein</fullName>
    </submittedName>
</protein>
<accession>X1FRW9</accession>
<name>X1FRW9_9ZZZZ</name>
<dbReference type="AlphaFoldDB" id="X1FRW9"/>
<comment type="caution">
    <text evidence="1">The sequence shown here is derived from an EMBL/GenBank/DDBJ whole genome shotgun (WGS) entry which is preliminary data.</text>
</comment>
<proteinExistence type="predicted"/>
<organism evidence="1">
    <name type="scientific">marine sediment metagenome</name>
    <dbReference type="NCBI Taxonomy" id="412755"/>
    <lineage>
        <taxon>unclassified sequences</taxon>
        <taxon>metagenomes</taxon>
        <taxon>ecological metagenomes</taxon>
    </lineage>
</organism>
<dbReference type="EMBL" id="BARU01022989">
    <property type="protein sequence ID" value="GAH48431.1"/>
    <property type="molecule type" value="Genomic_DNA"/>
</dbReference>
<gene>
    <name evidence="1" type="ORF">S03H2_37354</name>
</gene>
<reference evidence="1" key="1">
    <citation type="journal article" date="2014" name="Front. Microbiol.">
        <title>High frequency of phylogenetically diverse reductive dehalogenase-homologous genes in deep subseafloor sedimentary metagenomes.</title>
        <authorList>
            <person name="Kawai M."/>
            <person name="Futagami T."/>
            <person name="Toyoda A."/>
            <person name="Takaki Y."/>
            <person name="Nishi S."/>
            <person name="Hori S."/>
            <person name="Arai W."/>
            <person name="Tsubouchi T."/>
            <person name="Morono Y."/>
            <person name="Uchiyama I."/>
            <person name="Ito T."/>
            <person name="Fujiyama A."/>
            <person name="Inagaki F."/>
            <person name="Takami H."/>
        </authorList>
    </citation>
    <scope>NUCLEOTIDE SEQUENCE</scope>
    <source>
        <strain evidence="1">Expedition CK06-06</strain>
    </source>
</reference>
<sequence length="147" mass="17159">MNVSFRLYDSETEQLLSDTLVSIYDGFDKRLPPFAGPVRSDNAPYHFADVVISPNGILSLDLSKFKENDILITAGKLYKYIYHEENTVRVIHYKREEFSLHVTAHYNYNLETKLLEIKRLEESEDAKKISYISEEPKSFLYIDVPMD</sequence>